<dbReference type="Gene3D" id="1.10.375.10">
    <property type="entry name" value="Human Immunodeficiency Virus Type 1 Capsid Protein"/>
    <property type="match status" value="1"/>
</dbReference>
<protein>
    <recommendedName>
        <fullName evidence="2">Core shell protein Gag P30 domain-containing protein</fullName>
    </recommendedName>
</protein>
<feature type="domain" description="Core shell protein Gag P30" evidence="2">
    <location>
        <begin position="68"/>
        <end position="267"/>
    </location>
</feature>
<reference evidence="3" key="1">
    <citation type="submission" date="2025-08" db="UniProtKB">
        <authorList>
            <consortium name="Ensembl"/>
        </authorList>
    </citation>
    <scope>IDENTIFICATION</scope>
</reference>
<organism evidence="3 4">
    <name type="scientific">Leptobrachium leishanense</name>
    <name type="common">Leishan spiny toad</name>
    <dbReference type="NCBI Taxonomy" id="445787"/>
    <lineage>
        <taxon>Eukaryota</taxon>
        <taxon>Metazoa</taxon>
        <taxon>Chordata</taxon>
        <taxon>Craniata</taxon>
        <taxon>Vertebrata</taxon>
        <taxon>Euteleostomi</taxon>
        <taxon>Amphibia</taxon>
        <taxon>Batrachia</taxon>
        <taxon>Anura</taxon>
        <taxon>Pelobatoidea</taxon>
        <taxon>Megophryidae</taxon>
        <taxon>Leptobrachium</taxon>
    </lineage>
</organism>
<reference evidence="3" key="2">
    <citation type="submission" date="2025-09" db="UniProtKB">
        <authorList>
            <consortium name="Ensembl"/>
        </authorList>
    </citation>
    <scope>IDENTIFICATION</scope>
</reference>
<dbReference type="PANTHER" id="PTHR33166">
    <property type="entry name" value="GAG_P30 DOMAIN-CONTAINING PROTEIN"/>
    <property type="match status" value="1"/>
</dbReference>
<dbReference type="InterPro" id="IPR008919">
    <property type="entry name" value="Retrov_capsid_N"/>
</dbReference>
<dbReference type="Proteomes" id="UP000694569">
    <property type="component" value="Unplaced"/>
</dbReference>
<dbReference type="GO" id="GO:0019068">
    <property type="term" value="P:virion assembly"/>
    <property type="evidence" value="ECO:0007669"/>
    <property type="project" value="InterPro"/>
</dbReference>
<feature type="region of interest" description="Disordered" evidence="1">
    <location>
        <begin position="1"/>
        <end position="28"/>
    </location>
</feature>
<accession>A0A8C5M5D1</accession>
<sequence>MSPRLIDRGSSHKTALAPQFEKSTTRGDHGISVPKLVYSCPMRSVPGPVIDGQAGPKVLTYIPFTTTDLFNWRTHTPPYAEKPAAMASLMESIMATHNPTWADCQQLLLTLFSTEERNRINALARKYLEKKGQEDQQQDAAAWAAQAYPAVDPRWDYTGADMLSLQLYRSAVLAGVREGAKKPVNISKVAEVMQGINETPASFLEQLMEAYRVYSPIDPEATENQRMINSSFVSKAQRDIRCKLQRQEGFIGMNLTQLLEIANKVFQNRDLTEKRSETRKMKEQAGFLAVALRGRGGC</sequence>
<evidence type="ECO:0000313" key="3">
    <source>
        <dbReference type="Ensembl" id="ENSLLEP00000006982.1"/>
    </source>
</evidence>
<dbReference type="OrthoDB" id="9806270at2759"/>
<evidence type="ECO:0000313" key="4">
    <source>
        <dbReference type="Proteomes" id="UP000694569"/>
    </source>
</evidence>
<dbReference type="Pfam" id="PF02093">
    <property type="entry name" value="Gag_p30"/>
    <property type="match status" value="1"/>
</dbReference>
<dbReference type="AlphaFoldDB" id="A0A8C5M5D1"/>
<feature type="compositionally biased region" description="Basic and acidic residues" evidence="1">
    <location>
        <begin position="1"/>
        <end position="10"/>
    </location>
</feature>
<keyword evidence="4" id="KW-1185">Reference proteome</keyword>
<dbReference type="InterPro" id="IPR050462">
    <property type="entry name" value="Retroviral_Gag-Pol_poly"/>
</dbReference>
<evidence type="ECO:0000256" key="1">
    <source>
        <dbReference type="SAM" id="MobiDB-lite"/>
    </source>
</evidence>
<dbReference type="Ensembl" id="ENSLLET00000007270.1">
    <property type="protein sequence ID" value="ENSLLEP00000006982.1"/>
    <property type="gene ID" value="ENSLLEG00000004419.1"/>
</dbReference>
<dbReference type="InterPro" id="IPR003036">
    <property type="entry name" value="Gag_P30"/>
</dbReference>
<name>A0A8C5M5D1_9ANUR</name>
<proteinExistence type="predicted"/>
<dbReference type="SUPFAM" id="SSF47943">
    <property type="entry name" value="Retrovirus capsid protein, N-terminal core domain"/>
    <property type="match status" value="1"/>
</dbReference>
<evidence type="ECO:0000259" key="2">
    <source>
        <dbReference type="Pfam" id="PF02093"/>
    </source>
</evidence>
<dbReference type="GeneTree" id="ENSGT01150000288801"/>